<dbReference type="GO" id="GO:0004984">
    <property type="term" value="F:olfactory receptor activity"/>
    <property type="evidence" value="ECO:0007669"/>
    <property type="project" value="InterPro"/>
</dbReference>
<dbReference type="GO" id="GO:0007165">
    <property type="term" value="P:signal transduction"/>
    <property type="evidence" value="ECO:0007669"/>
    <property type="project" value="UniProtKB-KW"/>
</dbReference>
<sequence>MISMDWAKNYVREVKYRLVETNFDNLMWLVNIVPNLAGFSVRNDKIHGCAVYQVKYATGAEDFIKSYVNVSLLILIGNISWWWLMKRKKHTRHLRIIKIIIMAFYASQLFDGFFIYMPHRVDICLIILAAQELSIMTCVLNYQTMLVFLIAHTAAMFHMLTREMMALNSYSDLEEHKVYVSERLPALIRRHALTLEVFNNLKLLYSVPIGVDFGSNAVCISLFFYIAFQEWLKFVPVFVYCFSVFFMYCFLCQSMTNASEKFETAVYSCGWENFGLKEKKLVYVMLLRAQKPVVLLAADIIPVNMYTFATTLQFMFKFVTVVKF</sequence>
<keyword evidence="12" id="KW-1185">Reference proteome</keyword>
<organism evidence="11 12">
    <name type="scientific">Operophtera brumata</name>
    <name type="common">Winter moth</name>
    <name type="synonym">Phalaena brumata</name>
    <dbReference type="NCBI Taxonomy" id="104452"/>
    <lineage>
        <taxon>Eukaryota</taxon>
        <taxon>Metazoa</taxon>
        <taxon>Ecdysozoa</taxon>
        <taxon>Arthropoda</taxon>
        <taxon>Hexapoda</taxon>
        <taxon>Insecta</taxon>
        <taxon>Pterygota</taxon>
        <taxon>Neoptera</taxon>
        <taxon>Endopterygota</taxon>
        <taxon>Lepidoptera</taxon>
        <taxon>Glossata</taxon>
        <taxon>Ditrysia</taxon>
        <taxon>Geometroidea</taxon>
        <taxon>Geometridae</taxon>
        <taxon>Larentiinae</taxon>
        <taxon>Operophtera</taxon>
    </lineage>
</organism>
<keyword evidence="8 11" id="KW-0675">Receptor</keyword>
<evidence type="ECO:0000256" key="7">
    <source>
        <dbReference type="ARBA" id="ARBA00023136"/>
    </source>
</evidence>
<feature type="transmembrane region" description="Helical" evidence="10">
    <location>
        <begin position="234"/>
        <end position="251"/>
    </location>
</feature>
<dbReference type="PANTHER" id="PTHR21137">
    <property type="entry name" value="ODORANT RECEPTOR"/>
    <property type="match status" value="1"/>
</dbReference>
<keyword evidence="3" id="KW-0716">Sensory transduction</keyword>
<comment type="subcellular location">
    <subcellularLocation>
        <location evidence="1">Cell membrane</location>
        <topology evidence="1">Multi-pass membrane protein</topology>
    </subcellularLocation>
</comment>
<evidence type="ECO:0000256" key="4">
    <source>
        <dbReference type="ARBA" id="ARBA00022692"/>
    </source>
</evidence>
<keyword evidence="7 10" id="KW-0472">Membrane</keyword>
<keyword evidence="6 10" id="KW-1133">Transmembrane helix</keyword>
<feature type="transmembrane region" description="Helical" evidence="10">
    <location>
        <begin position="203"/>
        <end position="228"/>
    </location>
</feature>
<dbReference type="InterPro" id="IPR004117">
    <property type="entry name" value="7tm6_olfct_rcpt"/>
</dbReference>
<evidence type="ECO:0000313" key="11">
    <source>
        <dbReference type="EMBL" id="KOB79194.1"/>
    </source>
</evidence>
<keyword evidence="5" id="KW-0552">Olfaction</keyword>
<name>A0A0L7LUX5_OPEBR</name>
<accession>A0A0L7LUX5</accession>
<evidence type="ECO:0000256" key="1">
    <source>
        <dbReference type="ARBA" id="ARBA00004651"/>
    </source>
</evidence>
<dbReference type="GO" id="GO:0005549">
    <property type="term" value="F:odorant binding"/>
    <property type="evidence" value="ECO:0007669"/>
    <property type="project" value="InterPro"/>
</dbReference>
<dbReference type="EMBL" id="JTDY01000047">
    <property type="protein sequence ID" value="KOB79194.1"/>
    <property type="molecule type" value="Genomic_DNA"/>
</dbReference>
<gene>
    <name evidence="11" type="ORF">OBRU01_00882</name>
</gene>
<feature type="transmembrane region" description="Helical" evidence="10">
    <location>
        <begin position="66"/>
        <end position="84"/>
    </location>
</feature>
<evidence type="ECO:0000313" key="12">
    <source>
        <dbReference type="Proteomes" id="UP000037510"/>
    </source>
</evidence>
<dbReference type="Proteomes" id="UP000037510">
    <property type="component" value="Unassembled WGS sequence"/>
</dbReference>
<feature type="transmembrane region" description="Helical" evidence="10">
    <location>
        <begin position="293"/>
        <end position="316"/>
    </location>
</feature>
<keyword evidence="9" id="KW-0807">Transducer</keyword>
<dbReference type="PANTHER" id="PTHR21137:SF35">
    <property type="entry name" value="ODORANT RECEPTOR 19A-RELATED"/>
    <property type="match status" value="1"/>
</dbReference>
<evidence type="ECO:0000256" key="8">
    <source>
        <dbReference type="ARBA" id="ARBA00023170"/>
    </source>
</evidence>
<protein>
    <submittedName>
        <fullName evidence="11">Odorant receptor</fullName>
    </submittedName>
</protein>
<evidence type="ECO:0000256" key="5">
    <source>
        <dbReference type="ARBA" id="ARBA00022725"/>
    </source>
</evidence>
<dbReference type="STRING" id="104452.A0A0L7LUX5"/>
<keyword evidence="4 10" id="KW-0812">Transmembrane</keyword>
<evidence type="ECO:0000256" key="9">
    <source>
        <dbReference type="ARBA" id="ARBA00023224"/>
    </source>
</evidence>
<reference evidence="11 12" key="1">
    <citation type="journal article" date="2015" name="Genome Biol. Evol.">
        <title>The genome of winter moth (Operophtera brumata) provides a genomic perspective on sexual dimorphism and phenology.</title>
        <authorList>
            <person name="Derks M.F."/>
            <person name="Smit S."/>
            <person name="Salis L."/>
            <person name="Schijlen E."/>
            <person name="Bossers A."/>
            <person name="Mateman C."/>
            <person name="Pijl A.S."/>
            <person name="de Ridder D."/>
            <person name="Groenen M.A."/>
            <person name="Visser M.E."/>
            <person name="Megens H.J."/>
        </authorList>
    </citation>
    <scope>NUCLEOTIDE SEQUENCE [LARGE SCALE GENOMIC DNA]</scope>
    <source>
        <strain evidence="11">WM2013NL</strain>
        <tissue evidence="11">Head and thorax</tissue>
    </source>
</reference>
<proteinExistence type="predicted"/>
<feature type="transmembrane region" description="Helical" evidence="10">
    <location>
        <begin position="96"/>
        <end position="119"/>
    </location>
</feature>
<feature type="transmembrane region" description="Helical" evidence="10">
    <location>
        <begin position="139"/>
        <end position="160"/>
    </location>
</feature>
<keyword evidence="2" id="KW-1003">Cell membrane</keyword>
<dbReference type="Pfam" id="PF02949">
    <property type="entry name" value="7tm_6"/>
    <property type="match status" value="1"/>
</dbReference>
<dbReference type="AlphaFoldDB" id="A0A0L7LUX5"/>
<evidence type="ECO:0000256" key="3">
    <source>
        <dbReference type="ARBA" id="ARBA00022606"/>
    </source>
</evidence>
<evidence type="ECO:0000256" key="10">
    <source>
        <dbReference type="SAM" id="Phobius"/>
    </source>
</evidence>
<evidence type="ECO:0000256" key="2">
    <source>
        <dbReference type="ARBA" id="ARBA00022475"/>
    </source>
</evidence>
<comment type="caution">
    <text evidence="11">The sequence shown here is derived from an EMBL/GenBank/DDBJ whole genome shotgun (WGS) entry which is preliminary data.</text>
</comment>
<dbReference type="GO" id="GO:0005886">
    <property type="term" value="C:plasma membrane"/>
    <property type="evidence" value="ECO:0007669"/>
    <property type="project" value="UniProtKB-SubCell"/>
</dbReference>
<evidence type="ECO:0000256" key="6">
    <source>
        <dbReference type="ARBA" id="ARBA00022989"/>
    </source>
</evidence>